<keyword evidence="2 7" id="KW-0238">DNA-binding</keyword>
<dbReference type="Proteomes" id="UP000316706">
    <property type="component" value="Unassembled WGS sequence"/>
</dbReference>
<feature type="modified residue" description="4-aspartylphosphate" evidence="4">
    <location>
        <position position="61"/>
    </location>
</feature>
<keyword evidence="1" id="KW-0805">Transcription regulation</keyword>
<evidence type="ECO:0000259" key="5">
    <source>
        <dbReference type="PROSITE" id="PS50043"/>
    </source>
</evidence>
<dbReference type="AlphaFoldDB" id="A0A543IJX0"/>
<dbReference type="PROSITE" id="PS50043">
    <property type="entry name" value="HTH_LUXR_2"/>
    <property type="match status" value="1"/>
</dbReference>
<dbReference type="SUPFAM" id="SSF46894">
    <property type="entry name" value="C-terminal effector domain of the bipartite response regulators"/>
    <property type="match status" value="1"/>
</dbReference>
<dbReference type="InterPro" id="IPR036388">
    <property type="entry name" value="WH-like_DNA-bd_sf"/>
</dbReference>
<evidence type="ECO:0000313" key="7">
    <source>
        <dbReference type="EMBL" id="TQM70872.1"/>
    </source>
</evidence>
<dbReference type="Gene3D" id="1.10.10.10">
    <property type="entry name" value="Winged helix-like DNA-binding domain superfamily/Winged helix DNA-binding domain"/>
    <property type="match status" value="1"/>
</dbReference>
<dbReference type="GO" id="GO:0006355">
    <property type="term" value="P:regulation of DNA-templated transcription"/>
    <property type="evidence" value="ECO:0007669"/>
    <property type="project" value="InterPro"/>
</dbReference>
<dbReference type="InterPro" id="IPR016032">
    <property type="entry name" value="Sig_transdc_resp-reg_C-effctor"/>
</dbReference>
<dbReference type="SUPFAM" id="SSF52172">
    <property type="entry name" value="CheY-like"/>
    <property type="match status" value="1"/>
</dbReference>
<protein>
    <submittedName>
        <fullName evidence="7">DNA-binding NarL/FixJ family response regulator</fullName>
    </submittedName>
</protein>
<dbReference type="PANTHER" id="PTHR44688">
    <property type="entry name" value="DNA-BINDING TRANSCRIPTIONAL ACTIVATOR DEVR_DOSR"/>
    <property type="match status" value="1"/>
</dbReference>
<reference evidence="7 8" key="1">
    <citation type="submission" date="2019-06" db="EMBL/GenBank/DDBJ databases">
        <title>Sequencing the genomes of 1000 actinobacteria strains.</title>
        <authorList>
            <person name="Klenk H.-P."/>
        </authorList>
    </citation>
    <scope>NUCLEOTIDE SEQUENCE [LARGE SCALE GENOMIC DNA]</scope>
    <source>
        <strain evidence="7 8">DSM 45043</strain>
    </source>
</reference>
<evidence type="ECO:0000256" key="3">
    <source>
        <dbReference type="ARBA" id="ARBA00023163"/>
    </source>
</evidence>
<keyword evidence="3" id="KW-0804">Transcription</keyword>
<dbReference type="PROSITE" id="PS50110">
    <property type="entry name" value="RESPONSE_REGULATORY"/>
    <property type="match status" value="1"/>
</dbReference>
<dbReference type="InterPro" id="IPR001789">
    <property type="entry name" value="Sig_transdc_resp-reg_receiver"/>
</dbReference>
<dbReference type="CDD" id="cd06170">
    <property type="entry name" value="LuxR_C_like"/>
    <property type="match status" value="1"/>
</dbReference>
<dbReference type="Pfam" id="PF00196">
    <property type="entry name" value="GerE"/>
    <property type="match status" value="1"/>
</dbReference>
<keyword evidence="8" id="KW-1185">Reference proteome</keyword>
<dbReference type="OrthoDB" id="4172435at2"/>
<accession>A0A543IJX0</accession>
<comment type="caution">
    <text evidence="7">The sequence shown here is derived from an EMBL/GenBank/DDBJ whole genome shotgun (WGS) entry which is preliminary data.</text>
</comment>
<keyword evidence="4" id="KW-0597">Phosphoprotein</keyword>
<proteinExistence type="predicted"/>
<dbReference type="Gene3D" id="3.40.50.2300">
    <property type="match status" value="1"/>
</dbReference>
<dbReference type="PRINTS" id="PR00038">
    <property type="entry name" value="HTHLUXR"/>
</dbReference>
<dbReference type="PANTHER" id="PTHR44688:SF16">
    <property type="entry name" value="DNA-BINDING TRANSCRIPTIONAL ACTIVATOR DEVR_DOSR"/>
    <property type="match status" value="1"/>
</dbReference>
<evidence type="ECO:0000256" key="1">
    <source>
        <dbReference type="ARBA" id="ARBA00023015"/>
    </source>
</evidence>
<feature type="domain" description="Response regulatory" evidence="6">
    <location>
        <begin position="10"/>
        <end position="118"/>
    </location>
</feature>
<name>A0A543IJX0_9ACTN</name>
<sequence length="189" mass="19963">MSVDETAPLRVLVVGGDPRLRADVTNLLDACDELRVVADAPDSAAALPLAERLRPDIVLLDAASADHAKTLSRTSRVFVLAAPEDPVVQDALDAGASGNLVPGSFTAADLVRAVRQASRASLGLSAREAEVMDLIATGRSNGEIARQLFLSEKTVKNHVNRIYAKLGVSSRATAIALWRGMMSVLPARD</sequence>
<dbReference type="RefSeq" id="WP_141972027.1">
    <property type="nucleotide sequence ID" value="NZ_VFPO01000001.1"/>
</dbReference>
<feature type="domain" description="HTH luxR-type" evidence="5">
    <location>
        <begin position="117"/>
        <end position="182"/>
    </location>
</feature>
<dbReference type="EMBL" id="VFPO01000001">
    <property type="protein sequence ID" value="TQM70872.1"/>
    <property type="molecule type" value="Genomic_DNA"/>
</dbReference>
<evidence type="ECO:0000256" key="2">
    <source>
        <dbReference type="ARBA" id="ARBA00023125"/>
    </source>
</evidence>
<evidence type="ECO:0000313" key="8">
    <source>
        <dbReference type="Proteomes" id="UP000316706"/>
    </source>
</evidence>
<gene>
    <name evidence="7" type="ORF">FHX41_4616</name>
</gene>
<evidence type="ECO:0000259" key="6">
    <source>
        <dbReference type="PROSITE" id="PS50110"/>
    </source>
</evidence>
<dbReference type="GO" id="GO:0003677">
    <property type="term" value="F:DNA binding"/>
    <property type="evidence" value="ECO:0007669"/>
    <property type="project" value="UniProtKB-KW"/>
</dbReference>
<evidence type="ECO:0000256" key="4">
    <source>
        <dbReference type="PROSITE-ProRule" id="PRU00169"/>
    </source>
</evidence>
<organism evidence="7 8">
    <name type="scientific">Actinomadura hallensis</name>
    <dbReference type="NCBI Taxonomy" id="337895"/>
    <lineage>
        <taxon>Bacteria</taxon>
        <taxon>Bacillati</taxon>
        <taxon>Actinomycetota</taxon>
        <taxon>Actinomycetes</taxon>
        <taxon>Streptosporangiales</taxon>
        <taxon>Thermomonosporaceae</taxon>
        <taxon>Actinomadura</taxon>
    </lineage>
</organism>
<dbReference type="PROSITE" id="PS00622">
    <property type="entry name" value="HTH_LUXR_1"/>
    <property type="match status" value="1"/>
</dbReference>
<dbReference type="GO" id="GO:0000160">
    <property type="term" value="P:phosphorelay signal transduction system"/>
    <property type="evidence" value="ECO:0007669"/>
    <property type="project" value="InterPro"/>
</dbReference>
<dbReference type="InterPro" id="IPR011006">
    <property type="entry name" value="CheY-like_superfamily"/>
</dbReference>
<dbReference type="SMART" id="SM00421">
    <property type="entry name" value="HTH_LUXR"/>
    <property type="match status" value="1"/>
</dbReference>
<dbReference type="InterPro" id="IPR000792">
    <property type="entry name" value="Tscrpt_reg_LuxR_C"/>
</dbReference>